<keyword evidence="4 11" id="KW-0547">Nucleotide-binding</keyword>
<dbReference type="Pfam" id="PF00133">
    <property type="entry name" value="tRNA-synt_1"/>
    <property type="match status" value="1"/>
</dbReference>
<comment type="catalytic activity">
    <reaction evidence="8 11">
        <text>tRNA(Val) + L-valine + ATP = L-valyl-tRNA(Val) + AMP + diphosphate</text>
        <dbReference type="Rhea" id="RHEA:10704"/>
        <dbReference type="Rhea" id="RHEA-COMP:9672"/>
        <dbReference type="Rhea" id="RHEA-COMP:9708"/>
        <dbReference type="ChEBI" id="CHEBI:30616"/>
        <dbReference type="ChEBI" id="CHEBI:33019"/>
        <dbReference type="ChEBI" id="CHEBI:57762"/>
        <dbReference type="ChEBI" id="CHEBI:78442"/>
        <dbReference type="ChEBI" id="CHEBI:78537"/>
        <dbReference type="ChEBI" id="CHEBI:456215"/>
        <dbReference type="EC" id="6.1.1.9"/>
    </reaction>
</comment>
<comment type="domain">
    <text evidence="11">ValRS has two distinct active sites: one for aminoacylation and one for editing. The misactivated threonine is translocated from the active site to the editing site.</text>
</comment>
<dbReference type="NCBIfam" id="TIGR00422">
    <property type="entry name" value="valS"/>
    <property type="match status" value="1"/>
</dbReference>
<dbReference type="InterPro" id="IPR009008">
    <property type="entry name" value="Val/Leu/Ile-tRNA-synth_edit"/>
</dbReference>
<dbReference type="Pfam" id="PF08264">
    <property type="entry name" value="Anticodon_1"/>
    <property type="match status" value="1"/>
</dbReference>
<dbReference type="GO" id="GO:0004832">
    <property type="term" value="F:valine-tRNA ligase activity"/>
    <property type="evidence" value="ECO:0007669"/>
    <property type="project" value="UniProtKB-UniRule"/>
</dbReference>
<evidence type="ECO:0000256" key="8">
    <source>
        <dbReference type="ARBA" id="ARBA00047552"/>
    </source>
</evidence>
<dbReference type="InterPro" id="IPR014729">
    <property type="entry name" value="Rossmann-like_a/b/a_fold"/>
</dbReference>
<dbReference type="InterPro" id="IPR002303">
    <property type="entry name" value="Valyl-tRNA_ligase"/>
</dbReference>
<evidence type="ECO:0000256" key="7">
    <source>
        <dbReference type="ARBA" id="ARBA00023146"/>
    </source>
</evidence>
<comment type="caution">
    <text evidence="14">The sequence shown here is derived from an EMBL/GenBank/DDBJ whole genome shotgun (WGS) entry which is preliminary data.</text>
</comment>
<comment type="function">
    <text evidence="9 11">Catalyzes the attachment of valine to tRNA(Val). As ValRS can inadvertently accommodate and process structurally similar amino acids such as threonine, to avoid such errors, it has a 'posttransfer' editing activity that hydrolyzes mischarged Thr-tRNA(Val) in a tRNA-dependent manner.</text>
</comment>
<keyword evidence="16" id="KW-1185">Reference proteome</keyword>
<keyword evidence="7 11" id="KW-0030">Aminoacyl-tRNA synthetase</keyword>
<keyword evidence="2 11" id="KW-0963">Cytoplasm</keyword>
<dbReference type="GO" id="GO:0005829">
    <property type="term" value="C:cytosol"/>
    <property type="evidence" value="ECO:0007669"/>
    <property type="project" value="TreeGrafter"/>
</dbReference>
<evidence type="ECO:0000313" key="15">
    <source>
        <dbReference type="EMBL" id="PWL08622.1"/>
    </source>
</evidence>
<evidence type="ECO:0000259" key="13">
    <source>
        <dbReference type="Pfam" id="PF08264"/>
    </source>
</evidence>
<evidence type="ECO:0000313" key="17">
    <source>
        <dbReference type="Proteomes" id="UP000246004"/>
    </source>
</evidence>
<dbReference type="Proteomes" id="UP000217528">
    <property type="component" value="Unassembled WGS sequence"/>
</dbReference>
<dbReference type="CDD" id="cd07962">
    <property type="entry name" value="Anticodon_Ia_Val"/>
    <property type="match status" value="1"/>
</dbReference>
<dbReference type="InterPro" id="IPR022874">
    <property type="entry name" value="Valine-tRNA_ligase_type_2"/>
</dbReference>
<evidence type="ECO:0000313" key="16">
    <source>
        <dbReference type="Proteomes" id="UP000217528"/>
    </source>
</evidence>
<dbReference type="AlphaFoldDB" id="A0A2A2HC43"/>
<comment type="subcellular location">
    <subcellularLocation>
        <location evidence="1 11">Cytoplasm</location>
    </subcellularLocation>
</comment>
<evidence type="ECO:0000256" key="2">
    <source>
        <dbReference type="ARBA" id="ARBA00022490"/>
    </source>
</evidence>
<dbReference type="GO" id="GO:0005524">
    <property type="term" value="F:ATP binding"/>
    <property type="evidence" value="ECO:0007669"/>
    <property type="project" value="UniProtKB-UniRule"/>
</dbReference>
<dbReference type="SUPFAM" id="SSF52374">
    <property type="entry name" value="Nucleotidylyl transferase"/>
    <property type="match status" value="1"/>
</dbReference>
<organism evidence="14 16">
    <name type="scientific">Methanosphaera cuniculi</name>
    <dbReference type="NCBI Taxonomy" id="1077256"/>
    <lineage>
        <taxon>Archaea</taxon>
        <taxon>Methanobacteriati</taxon>
        <taxon>Methanobacteriota</taxon>
        <taxon>Methanomada group</taxon>
        <taxon>Methanobacteria</taxon>
        <taxon>Methanobacteriales</taxon>
        <taxon>Methanobacteriaceae</taxon>
        <taxon>Methanosphaera</taxon>
    </lineage>
</organism>
<dbReference type="PANTHER" id="PTHR11946:SF93">
    <property type="entry name" value="VALINE--TRNA LIGASE, CHLOROPLASTIC_MITOCHONDRIAL 2"/>
    <property type="match status" value="1"/>
</dbReference>
<feature type="domain" description="Methionyl/Valyl/Leucyl/Isoleucyl-tRNA synthetase anticodon-binding" evidence="13">
    <location>
        <begin position="609"/>
        <end position="755"/>
    </location>
</feature>
<dbReference type="OrthoDB" id="23906at2157"/>
<evidence type="ECO:0000259" key="12">
    <source>
        <dbReference type="Pfam" id="PF00133"/>
    </source>
</evidence>
<dbReference type="GO" id="GO:0006438">
    <property type="term" value="P:valyl-tRNA aminoacylation"/>
    <property type="evidence" value="ECO:0007669"/>
    <property type="project" value="UniProtKB-UniRule"/>
</dbReference>
<feature type="domain" description="Aminoacyl-tRNA synthetase class Ia" evidence="12">
    <location>
        <begin position="18"/>
        <end position="566"/>
    </location>
</feature>
<dbReference type="Gene3D" id="3.30.720.200">
    <property type="match status" value="1"/>
</dbReference>
<keyword evidence="3 11" id="KW-0436">Ligase</keyword>
<keyword evidence="5 11" id="KW-0067">ATP-binding</keyword>
<gene>
    <name evidence="15" type="primary">valS_1</name>
    <name evidence="11" type="synonym">valS</name>
    <name evidence="14" type="ORF">ASJ82_07035</name>
    <name evidence="15" type="ORF">MSCUN_03350</name>
</gene>
<dbReference type="RefSeq" id="WP_095609041.1">
    <property type="nucleotide sequence ID" value="NZ_LMVN01000024.1"/>
</dbReference>
<dbReference type="CDD" id="cd00817">
    <property type="entry name" value="ValRS_core"/>
    <property type="match status" value="1"/>
</dbReference>
<dbReference type="InterPro" id="IPR002300">
    <property type="entry name" value="aa-tRNA-synth_Ia"/>
</dbReference>
<feature type="short sequence motif" description="'HIGH' region" evidence="11">
    <location>
        <begin position="46"/>
        <end position="56"/>
    </location>
</feature>
<dbReference type="SUPFAM" id="SSF50677">
    <property type="entry name" value="ValRS/IleRS/LeuRS editing domain"/>
    <property type="match status" value="1"/>
</dbReference>
<evidence type="ECO:0000256" key="1">
    <source>
        <dbReference type="ARBA" id="ARBA00004496"/>
    </source>
</evidence>
<evidence type="ECO:0000256" key="4">
    <source>
        <dbReference type="ARBA" id="ARBA00022741"/>
    </source>
</evidence>
<reference evidence="15 17" key="1">
    <citation type="submission" date="2016-04" db="EMBL/GenBank/DDBJ databases">
        <title>Genome sequence of Methanosphaera cuniculi DSM 4103.</title>
        <authorList>
            <person name="Poehlein A."/>
            <person name="Seedorf H."/>
            <person name="Daniel R."/>
        </authorList>
    </citation>
    <scope>NUCLEOTIDE SEQUENCE [LARGE SCALE GENOMIC DNA]</scope>
    <source>
        <strain evidence="15 17">DSM 4103</strain>
    </source>
</reference>
<protein>
    <recommendedName>
        <fullName evidence="11">Valine--tRNA ligase</fullName>
        <ecNumber evidence="11">6.1.1.9</ecNumber>
    </recommendedName>
    <alternativeName>
        <fullName evidence="11">Valyl-tRNA synthetase</fullName>
        <shortName evidence="11">ValRS</shortName>
    </alternativeName>
</protein>
<dbReference type="PROSITE" id="PS00178">
    <property type="entry name" value="AA_TRNA_LIGASE_I"/>
    <property type="match status" value="1"/>
</dbReference>
<accession>A0A2A2HC43</accession>
<evidence type="ECO:0000256" key="3">
    <source>
        <dbReference type="ARBA" id="ARBA00022598"/>
    </source>
</evidence>
<keyword evidence="6 11" id="KW-0648">Protein biosynthesis</keyword>
<dbReference type="FunFam" id="3.40.50.620:FF:000192">
    <property type="entry name" value="Valine--tRNA ligase"/>
    <property type="match status" value="1"/>
</dbReference>
<dbReference type="Proteomes" id="UP000246004">
    <property type="component" value="Unassembled WGS sequence"/>
</dbReference>
<dbReference type="EMBL" id="LWMS01000010">
    <property type="protein sequence ID" value="PWL08622.1"/>
    <property type="molecule type" value="Genomic_DNA"/>
</dbReference>
<dbReference type="InterPro" id="IPR013155">
    <property type="entry name" value="M/V/L/I-tRNA-synth_anticd-bd"/>
</dbReference>
<dbReference type="Gene3D" id="3.40.50.620">
    <property type="entry name" value="HUPs"/>
    <property type="match status" value="2"/>
</dbReference>
<feature type="binding site" evidence="11">
    <location>
        <position position="533"/>
    </location>
    <ligand>
        <name>ATP</name>
        <dbReference type="ChEBI" id="CHEBI:30616"/>
    </ligand>
</feature>
<evidence type="ECO:0000256" key="6">
    <source>
        <dbReference type="ARBA" id="ARBA00022917"/>
    </source>
</evidence>
<dbReference type="PANTHER" id="PTHR11946">
    <property type="entry name" value="VALYL-TRNA SYNTHETASES"/>
    <property type="match status" value="1"/>
</dbReference>
<evidence type="ECO:0000256" key="10">
    <source>
        <dbReference type="ARBA" id="ARBA00061452"/>
    </source>
</evidence>
<dbReference type="HAMAP" id="MF_02005">
    <property type="entry name" value="Val_tRNA_synth_type2"/>
    <property type="match status" value="1"/>
</dbReference>
<comment type="similarity">
    <text evidence="10 11">Belongs to the class-I aminoacyl-tRNA synthetase family. ValS type 2 subfamily.</text>
</comment>
<dbReference type="InterPro" id="IPR009080">
    <property type="entry name" value="tRNAsynth_Ia_anticodon-bd"/>
</dbReference>
<dbReference type="PRINTS" id="PR00986">
    <property type="entry name" value="TRNASYNTHVAL"/>
</dbReference>
<dbReference type="EC" id="6.1.1.9" evidence="11"/>
<dbReference type="InterPro" id="IPR001412">
    <property type="entry name" value="aa-tRNA-synth_I_CS"/>
</dbReference>
<evidence type="ECO:0000313" key="14">
    <source>
        <dbReference type="EMBL" id="PAV06866.1"/>
    </source>
</evidence>
<sequence>MSNNEIPKDYDHTKEEELQDLWQDKKTYRFIGDGTRPTYIIDTPPPYPTGKLHMGHVLNWVYMDIIARYKRMNNYDVLFPQGWDCHGLPTEVKVEEIHNIKKNDVSREKFREYCIDLTHENIEKMRLQMRKMGYSQDWDHEYITMLPENKMRTQLSFLKLYDQDMIYQDIHPINWCPRCETAIAFAEVEYSDNVTKLNYVNFPATDGNGHVTIATTRPELLCACVAVVVHPDDERYMNLHGKTLTLPLYEREVKIITDESVDPEYGTGAVMICTFGDKTDVEWVTKYNLDVINAISEKGDMLDVSGKYAGMTIKECRSEIIEDLKQAGYLIKQEEVDQNVGLCWRCKTPIEIMTKKQWFVAANKMTQDIIDQAKQMRWVPQHMYQRLENWANSMDWDWCISRQRIFATPIPVWYCKDHHHVVLPSEEQLPVDPTIDKPDHVCAECGCDEFIAEEDVLDTWMDSSITPLTIADWPNPGWEKIYPATLRPQGHDIIRTWAFYTILRCYALTDVKPFDEIVINGMVFGEDGHKMSKSLGNVIAPEEVIDEYGADALRLWSANSTPGSDVPFGWKDIKHAYKFLRKFWNAFRFINMNLDGEIPDHLTGDNIIDKWILSKLNRLNRTVTDAFEEYDFAKAEQAIYDFVWHDFCDEYIEAVKYRLYEDLPSTPDAKYTLKHTIETVLKLMAPITPFFADTVNSYLGNESEQLHIGGWPEIQEELISDDVELIGNYAIDIIDELRRYKSSHGIALNQPLSIVNIYTDDVEKVEATIDDIKNTNRVENISVSSGKPDLNEKVISVEPVMSIIGPEFKQNAKKIIDYIANTDPSEIQKQLESDGRVVVVDDVAFTDEHITKESELVSKTGEVVDILKTPNMNVLLEVQK</sequence>
<dbReference type="InterPro" id="IPR033705">
    <property type="entry name" value="Anticodon_Ia_Val"/>
</dbReference>
<dbReference type="Gene3D" id="1.10.730.10">
    <property type="entry name" value="Isoleucyl-tRNA Synthetase, Domain 1"/>
    <property type="match status" value="1"/>
</dbReference>
<dbReference type="EMBL" id="LMVN01000024">
    <property type="protein sequence ID" value="PAV06866.1"/>
    <property type="molecule type" value="Genomic_DNA"/>
</dbReference>
<evidence type="ECO:0000256" key="11">
    <source>
        <dbReference type="HAMAP-Rule" id="MF_02005"/>
    </source>
</evidence>
<dbReference type="NCBIfam" id="NF009687">
    <property type="entry name" value="PRK13208.1"/>
    <property type="match status" value="1"/>
</dbReference>
<feature type="short sequence motif" description="'KMSKS' region" evidence="11">
    <location>
        <begin position="530"/>
        <end position="534"/>
    </location>
</feature>
<evidence type="ECO:0000256" key="5">
    <source>
        <dbReference type="ARBA" id="ARBA00022840"/>
    </source>
</evidence>
<name>A0A2A2HC43_9EURY</name>
<proteinExistence type="inferred from homology"/>
<dbReference type="GO" id="GO:0002161">
    <property type="term" value="F:aminoacyl-tRNA deacylase activity"/>
    <property type="evidence" value="ECO:0007669"/>
    <property type="project" value="InterPro"/>
</dbReference>
<dbReference type="SUPFAM" id="SSF47323">
    <property type="entry name" value="Anticodon-binding domain of a subclass of class I aminoacyl-tRNA synthetases"/>
    <property type="match status" value="1"/>
</dbReference>
<evidence type="ECO:0000256" key="9">
    <source>
        <dbReference type="ARBA" id="ARBA00055630"/>
    </source>
</evidence>
<reference evidence="14 16" key="2">
    <citation type="journal article" date="2017" name="BMC Genomics">
        <title>Genomic analysis of methanogenic archaea reveals a shift towards energy conservation.</title>
        <authorList>
            <person name="Gilmore S.P."/>
            <person name="Henske J.K."/>
            <person name="Sexton J.A."/>
            <person name="Solomon K.V."/>
            <person name="Seppala S."/>
            <person name="Yoo J.I."/>
            <person name="Huyett L.M."/>
            <person name="Pressman A."/>
            <person name="Cogan J.Z."/>
            <person name="Kivenson V."/>
            <person name="Peng X."/>
            <person name="Tan Y."/>
            <person name="Valentine D.L."/>
            <person name="O'Malley M.A."/>
        </authorList>
    </citation>
    <scope>NUCLEOTIDE SEQUENCE [LARGE SCALE GENOMIC DNA]</scope>
    <source>
        <strain evidence="14 16">1R-7</strain>
    </source>
</reference>